<dbReference type="AlphaFoldDB" id="A0AAV1DZF8"/>
<proteinExistence type="predicted"/>
<dbReference type="EMBL" id="OX459124">
    <property type="protein sequence ID" value="CAI9112606.1"/>
    <property type="molecule type" value="Genomic_DNA"/>
</dbReference>
<reference evidence="1" key="1">
    <citation type="submission" date="2023-03" db="EMBL/GenBank/DDBJ databases">
        <authorList>
            <person name="Julca I."/>
        </authorList>
    </citation>
    <scope>NUCLEOTIDE SEQUENCE</scope>
</reference>
<organism evidence="1 2">
    <name type="scientific">Oldenlandia corymbosa var. corymbosa</name>
    <dbReference type="NCBI Taxonomy" id="529605"/>
    <lineage>
        <taxon>Eukaryota</taxon>
        <taxon>Viridiplantae</taxon>
        <taxon>Streptophyta</taxon>
        <taxon>Embryophyta</taxon>
        <taxon>Tracheophyta</taxon>
        <taxon>Spermatophyta</taxon>
        <taxon>Magnoliopsida</taxon>
        <taxon>eudicotyledons</taxon>
        <taxon>Gunneridae</taxon>
        <taxon>Pentapetalae</taxon>
        <taxon>asterids</taxon>
        <taxon>lamiids</taxon>
        <taxon>Gentianales</taxon>
        <taxon>Rubiaceae</taxon>
        <taxon>Rubioideae</taxon>
        <taxon>Spermacoceae</taxon>
        <taxon>Hedyotis-Oldenlandia complex</taxon>
        <taxon>Oldenlandia</taxon>
    </lineage>
</organism>
<evidence type="ECO:0000313" key="1">
    <source>
        <dbReference type="EMBL" id="CAI9112606.1"/>
    </source>
</evidence>
<protein>
    <submittedName>
        <fullName evidence="1">OLC1v1013074C1</fullName>
    </submittedName>
</protein>
<keyword evidence="2" id="KW-1185">Reference proteome</keyword>
<accession>A0AAV1DZF8</accession>
<sequence>MFGEFVYKACLTDDVNVKLGNNCANVANIDQLLPNDDLSGVLKESIGMMPLVDIVEVKFDSYLDGELILRDFVNLKEVGDYDSILQNDDCKILDLVICENRSAYQYSIGEFELTVSAFKGGTTKLNVNSDNRNHLVIIPRSLSKENDKFVLDFAICKVAGHYLAAENLYLDGDIGNEHFIDEAVQFRVIENSFHIEPGGIKIPVDVARVEEFMYSDDEFLRSDDASLLLNEMNASLIKWKYNHNDNVIAEDSLSSVKGNFFEGSSEWLCVVTKGNHSNAFVIDDGDRILQLKCFSEIFSKGEMQVREFGHNSFWIDPGGLVSAKNDNILKLVNEAVKMFFENTHVISSCEPVVTNVGFDLSLSSSICTKLPAVYKSLKGMNLVKGIVVCTVDDNEHLDRFLAAKNNVIDYMPERSHIHLKLSDASKIDELRLEFLPSTASYGSVAAPNTAKHKMAMNGYTLSLWGSSDENHVAFHCDSPSEENELVLHSSFGMPSLLCGPIKEEKDGS</sequence>
<name>A0AAV1DZF8_OLDCO</name>
<evidence type="ECO:0000313" key="2">
    <source>
        <dbReference type="Proteomes" id="UP001161247"/>
    </source>
</evidence>
<dbReference type="Proteomes" id="UP001161247">
    <property type="component" value="Chromosome 7"/>
</dbReference>
<gene>
    <name evidence="1" type="ORF">OLC1_LOCUS19767</name>
</gene>